<evidence type="ECO:0000256" key="2">
    <source>
        <dbReference type="ARBA" id="ARBA00022475"/>
    </source>
</evidence>
<evidence type="ECO:0000256" key="6">
    <source>
        <dbReference type="SAM" id="Phobius"/>
    </source>
</evidence>
<keyword evidence="2" id="KW-1003">Cell membrane</keyword>
<feature type="transmembrane region" description="Helical" evidence="6">
    <location>
        <begin position="193"/>
        <end position="214"/>
    </location>
</feature>
<dbReference type="Proteomes" id="UP000325811">
    <property type="component" value="Chromosome II"/>
</dbReference>
<dbReference type="AlphaFoldDB" id="A0A5Q4ZMR0"/>
<feature type="transmembrane region" description="Helical" evidence="6">
    <location>
        <begin position="221"/>
        <end position="238"/>
    </location>
</feature>
<dbReference type="GO" id="GO:0005886">
    <property type="term" value="C:plasma membrane"/>
    <property type="evidence" value="ECO:0007669"/>
    <property type="project" value="UniProtKB-SubCell"/>
</dbReference>
<keyword evidence="8" id="KW-1185">Reference proteome</keyword>
<dbReference type="NCBIfam" id="TIGR00765">
    <property type="entry name" value="yihY_not_rbn"/>
    <property type="match status" value="1"/>
</dbReference>
<feature type="transmembrane region" description="Helical" evidence="6">
    <location>
        <begin position="105"/>
        <end position="133"/>
    </location>
</feature>
<dbReference type="KEGG" id="pdio:PDMSB3_2619.1"/>
<dbReference type="PANTHER" id="PTHR30213">
    <property type="entry name" value="INNER MEMBRANE PROTEIN YHJD"/>
    <property type="match status" value="1"/>
</dbReference>
<dbReference type="EMBL" id="LR699554">
    <property type="protein sequence ID" value="VVD33903.1"/>
    <property type="molecule type" value="Genomic_DNA"/>
</dbReference>
<name>A0A5Q4ZMR0_9BURK</name>
<evidence type="ECO:0000313" key="7">
    <source>
        <dbReference type="EMBL" id="VVD33903.1"/>
    </source>
</evidence>
<dbReference type="PANTHER" id="PTHR30213:SF1">
    <property type="entry name" value="INNER MEMBRANE PROTEIN YHJD"/>
    <property type="match status" value="1"/>
</dbReference>
<keyword evidence="7" id="KW-0378">Hydrolase</keyword>
<dbReference type="GO" id="GO:0016787">
    <property type="term" value="F:hydrolase activity"/>
    <property type="evidence" value="ECO:0007669"/>
    <property type="project" value="UniProtKB-KW"/>
</dbReference>
<evidence type="ECO:0000256" key="5">
    <source>
        <dbReference type="ARBA" id="ARBA00023136"/>
    </source>
</evidence>
<keyword evidence="5 6" id="KW-0472">Membrane</keyword>
<dbReference type="Pfam" id="PF03631">
    <property type="entry name" value="Virul_fac_BrkB"/>
    <property type="match status" value="1"/>
</dbReference>
<feature type="transmembrane region" description="Helical" evidence="6">
    <location>
        <begin position="154"/>
        <end position="181"/>
    </location>
</feature>
<evidence type="ECO:0000256" key="1">
    <source>
        <dbReference type="ARBA" id="ARBA00004651"/>
    </source>
</evidence>
<evidence type="ECO:0000256" key="4">
    <source>
        <dbReference type="ARBA" id="ARBA00022989"/>
    </source>
</evidence>
<feature type="transmembrane region" description="Helical" evidence="6">
    <location>
        <begin position="41"/>
        <end position="64"/>
    </location>
</feature>
<evidence type="ECO:0000313" key="8">
    <source>
        <dbReference type="Proteomes" id="UP000325811"/>
    </source>
</evidence>
<evidence type="ECO:0000256" key="3">
    <source>
        <dbReference type="ARBA" id="ARBA00022692"/>
    </source>
</evidence>
<keyword evidence="4 6" id="KW-1133">Transmembrane helix</keyword>
<accession>A0A5Q4ZMR0</accession>
<comment type="subcellular location">
    <subcellularLocation>
        <location evidence="1">Cell membrane</location>
        <topology evidence="1">Multi-pass membrane protein</topology>
    </subcellularLocation>
</comment>
<reference evidence="7 8" key="1">
    <citation type="submission" date="2019-08" db="EMBL/GenBank/DDBJ databases">
        <authorList>
            <person name="Herpell B J."/>
        </authorList>
    </citation>
    <scope>NUCLEOTIDE SEQUENCE [LARGE SCALE GENOMIC DNA]</scope>
    <source>
        <strain evidence="8">Msb3</strain>
    </source>
</reference>
<organism evidence="7 8">
    <name type="scientific">Paraburkholderia dioscoreae</name>
    <dbReference type="NCBI Taxonomy" id="2604047"/>
    <lineage>
        <taxon>Bacteria</taxon>
        <taxon>Pseudomonadati</taxon>
        <taxon>Pseudomonadota</taxon>
        <taxon>Betaproteobacteria</taxon>
        <taxon>Burkholderiales</taxon>
        <taxon>Burkholderiaceae</taxon>
        <taxon>Paraburkholderia</taxon>
    </lineage>
</organism>
<sequence>MDMDTLSAENLQLAARKQANWAIGAFRQFAEDRCAAMAASIAFYAAFSLAPTLVMVIAVAGWVFGAEAARGELFDHIHGLLGDQAAAGVQTIVENAHHNGSAGGIAAIISFSMLAIGASATFSSLNSALNIVWPYTGPRSSSVIALVRVRLISFGLVLGVAFLLIVSLVLDTIITFVGKWLWGDSPYVVIGNLLQLGVGLLVLACAFAGLLKFLPDARVRWLDAFVGGIVAAVLFSAGKKLFALYIAHAGMASSFGAAGSLAVLLMWLYFSAAVLLLGAEFSAARGRMHDPRGGWGMQDDTPPGSRAKLASVLAASTVSADAAPHMAAQAHTASSDAALAAAGRDATANAPGGTAASAFREQSGNTASARATAVKLARSVVSAEAQATRIAADTLIEASRKAVAADRYVRRHPWPSMLLAAAAGLAAATVARRNARDSDSERNS</sequence>
<dbReference type="InterPro" id="IPR017039">
    <property type="entry name" value="Virul_fac_BrkB"/>
</dbReference>
<dbReference type="RefSeq" id="WP_007177963.1">
    <property type="nucleotide sequence ID" value="NZ_LR699554.1"/>
</dbReference>
<protein>
    <submittedName>
        <fullName evidence="7">Ribonuclease BN</fullName>
        <ecNumber evidence="7">3.1.-.-</ecNumber>
    </submittedName>
</protein>
<keyword evidence="3 6" id="KW-0812">Transmembrane</keyword>
<dbReference type="EC" id="3.1.-.-" evidence="7"/>
<proteinExistence type="predicted"/>
<feature type="transmembrane region" description="Helical" evidence="6">
    <location>
        <begin position="258"/>
        <end position="279"/>
    </location>
</feature>
<gene>
    <name evidence="7" type="ORF">PDMSB3_2619</name>
</gene>